<dbReference type="Pfam" id="PF00248">
    <property type="entry name" value="Aldo_ket_red"/>
    <property type="match status" value="1"/>
</dbReference>
<evidence type="ECO:0000256" key="1">
    <source>
        <dbReference type="ARBA" id="ARBA00023002"/>
    </source>
</evidence>
<dbReference type="EMBL" id="BMNW01000004">
    <property type="protein sequence ID" value="GGM10874.1"/>
    <property type="molecule type" value="Genomic_DNA"/>
</dbReference>
<accession>A0ABQ2GSA3</accession>
<evidence type="ECO:0000313" key="4">
    <source>
        <dbReference type="Proteomes" id="UP000616499"/>
    </source>
</evidence>
<keyword evidence="4" id="KW-1185">Reference proteome</keyword>
<feature type="domain" description="NADP-dependent oxidoreductase" evidence="2">
    <location>
        <begin position="4"/>
        <end position="146"/>
    </location>
</feature>
<sequence>MHVADRNGWTRFVTMQNYVNLLYREEEREMLPLCHDEGIGVIPWSPMARGRLTRDWDASSARVESDEFGKSLYANTADADRRVVERVAEIAHERGVPRAQVALAWVLQKPGISAPIIGASKPQHLEDAVAALSLRLTAEEIARLEEPYVPHAVVGFA</sequence>
<proteinExistence type="predicted"/>
<name>A0ABQ2GSA3_9PSED</name>
<organism evidence="3 4">
    <name type="scientific">Pseudomonas asuensis</name>
    <dbReference type="NCBI Taxonomy" id="1825787"/>
    <lineage>
        <taxon>Bacteria</taxon>
        <taxon>Pseudomonadati</taxon>
        <taxon>Pseudomonadota</taxon>
        <taxon>Gammaproteobacteria</taxon>
        <taxon>Pseudomonadales</taxon>
        <taxon>Pseudomonadaceae</taxon>
        <taxon>Pseudomonas</taxon>
    </lineage>
</organism>
<dbReference type="Proteomes" id="UP000616499">
    <property type="component" value="Unassembled WGS sequence"/>
</dbReference>
<evidence type="ECO:0000259" key="2">
    <source>
        <dbReference type="Pfam" id="PF00248"/>
    </source>
</evidence>
<dbReference type="Gene3D" id="3.20.20.100">
    <property type="entry name" value="NADP-dependent oxidoreductase domain"/>
    <property type="match status" value="1"/>
</dbReference>
<dbReference type="InterPro" id="IPR036812">
    <property type="entry name" value="NAD(P)_OxRdtase_dom_sf"/>
</dbReference>
<dbReference type="PANTHER" id="PTHR43364:SF4">
    <property type="entry name" value="NAD(P)-LINKED OXIDOREDUCTASE SUPERFAMILY PROTEIN"/>
    <property type="match status" value="1"/>
</dbReference>
<dbReference type="InterPro" id="IPR050523">
    <property type="entry name" value="AKR_Detox_Biosynth"/>
</dbReference>
<keyword evidence="1" id="KW-0560">Oxidoreductase</keyword>
<dbReference type="SUPFAM" id="SSF51430">
    <property type="entry name" value="NAD(P)-linked oxidoreductase"/>
    <property type="match status" value="1"/>
</dbReference>
<dbReference type="InterPro" id="IPR023210">
    <property type="entry name" value="NADP_OxRdtase_dom"/>
</dbReference>
<dbReference type="PANTHER" id="PTHR43364">
    <property type="entry name" value="NADH-SPECIFIC METHYLGLYOXAL REDUCTASE-RELATED"/>
    <property type="match status" value="1"/>
</dbReference>
<comment type="caution">
    <text evidence="3">The sequence shown here is derived from an EMBL/GenBank/DDBJ whole genome shotgun (WGS) entry which is preliminary data.</text>
</comment>
<protein>
    <recommendedName>
        <fullName evidence="2">NADP-dependent oxidoreductase domain-containing protein</fullName>
    </recommendedName>
</protein>
<reference evidence="4" key="1">
    <citation type="journal article" date="2019" name="Int. J. Syst. Evol. Microbiol.">
        <title>The Global Catalogue of Microorganisms (GCM) 10K type strain sequencing project: providing services to taxonomists for standard genome sequencing and annotation.</title>
        <authorList>
            <consortium name="The Broad Institute Genomics Platform"/>
            <consortium name="The Broad Institute Genome Sequencing Center for Infectious Disease"/>
            <person name="Wu L."/>
            <person name="Ma J."/>
        </authorList>
    </citation>
    <scope>NUCLEOTIDE SEQUENCE [LARGE SCALE GENOMIC DNA]</scope>
    <source>
        <strain evidence="4">JCM 13501</strain>
    </source>
</reference>
<gene>
    <name evidence="3" type="ORF">GCM10009425_22400</name>
</gene>
<evidence type="ECO:0000313" key="3">
    <source>
        <dbReference type="EMBL" id="GGM10874.1"/>
    </source>
</evidence>